<dbReference type="PANTHER" id="PTHR43370:SF1">
    <property type="entry name" value="GUANOSINE ABC TRANSPORTER PERMEASE PROTEIN NUPQ"/>
    <property type="match status" value="1"/>
</dbReference>
<evidence type="ECO:0000313" key="9">
    <source>
        <dbReference type="Proteomes" id="UP000501316"/>
    </source>
</evidence>
<gene>
    <name evidence="7" type="ORF">GJQ69_07745</name>
    <name evidence="8" type="ORF">GKP14_06060</name>
</gene>
<dbReference type="Proteomes" id="UP000501316">
    <property type="component" value="Chromosome"/>
</dbReference>
<feature type="transmembrane region" description="Helical" evidence="6">
    <location>
        <begin position="95"/>
        <end position="115"/>
    </location>
</feature>
<evidence type="ECO:0000256" key="1">
    <source>
        <dbReference type="ARBA" id="ARBA00004651"/>
    </source>
</evidence>
<evidence type="ECO:0000256" key="2">
    <source>
        <dbReference type="ARBA" id="ARBA00022475"/>
    </source>
</evidence>
<sequence>MLNNISLLVGITLMYSAPLIFGALAGVISERSGVVNLGIEGMMTVGAFVGAAVGYFSGNAWIGFLAAGIAGAAFALLHAIAAVTFKADQTISGIALNLIGPGLALFLCRLCFSGATMSQPVPHKLPKILGDAQENTVAQNLNLDITVVLALATMLIMWFVLYRTKWGLRIRSVGEHPAAADTLGISVDRTRYICVLVSGMLAGLGGASMTLAVIQQFTPTAISGHGFIALAAVIFGKWTPQGAYGACLLFGFAEALSVFLGLKNVPIPTEVLAMLPYILSIVVLVLFVGRSVAPKADGLPYEKGTR</sequence>
<evidence type="ECO:0000256" key="3">
    <source>
        <dbReference type="ARBA" id="ARBA00022692"/>
    </source>
</evidence>
<feature type="transmembrane region" description="Helical" evidence="6">
    <location>
        <begin position="145"/>
        <end position="162"/>
    </location>
</feature>
<feature type="transmembrane region" description="Helical" evidence="6">
    <location>
        <begin position="6"/>
        <end position="27"/>
    </location>
</feature>
<protein>
    <submittedName>
        <fullName evidence="7">ABC transporter permease</fullName>
    </submittedName>
</protein>
<evidence type="ECO:0000256" key="4">
    <source>
        <dbReference type="ARBA" id="ARBA00022989"/>
    </source>
</evidence>
<reference evidence="8" key="3">
    <citation type="journal article" date="2022" name="Int. J. Syst. Evol. Microbiol.">
        <title>Caproicibacterium lactatifermentans sp. nov., isolated from pit clay used for the production of Chinese strong aroma-type liquor.</title>
        <authorList>
            <person name="Wang H."/>
            <person name="Gu Y."/>
            <person name="Zhao D."/>
            <person name="Qiao Z."/>
            <person name="Zheng J."/>
            <person name="Gao J."/>
            <person name="Ren C."/>
            <person name="Xu Y."/>
        </authorList>
    </citation>
    <scope>NUCLEOTIDE SEQUENCE</scope>
    <source>
        <strain evidence="8">JNU-WLY1368</strain>
    </source>
</reference>
<dbReference type="Proteomes" id="UP000509623">
    <property type="component" value="Chromosome"/>
</dbReference>
<dbReference type="Pfam" id="PF02653">
    <property type="entry name" value="BPD_transp_2"/>
    <property type="match status" value="1"/>
</dbReference>
<keyword evidence="10" id="KW-1185">Reference proteome</keyword>
<dbReference type="GO" id="GO:0022857">
    <property type="term" value="F:transmembrane transporter activity"/>
    <property type="evidence" value="ECO:0007669"/>
    <property type="project" value="InterPro"/>
</dbReference>
<keyword evidence="4 6" id="KW-1133">Transmembrane helix</keyword>
<dbReference type="CDD" id="cd06580">
    <property type="entry name" value="TM_PBP1_transp_TpRbsC_like"/>
    <property type="match status" value="1"/>
</dbReference>
<dbReference type="GO" id="GO:0005886">
    <property type="term" value="C:plasma membrane"/>
    <property type="evidence" value="ECO:0007669"/>
    <property type="project" value="UniProtKB-SubCell"/>
</dbReference>
<dbReference type="RefSeq" id="WP_086035294.1">
    <property type="nucleotide sequence ID" value="NZ_CP046051.1"/>
</dbReference>
<feature type="transmembrane region" description="Helical" evidence="6">
    <location>
        <begin position="243"/>
        <end position="262"/>
    </location>
</feature>
<reference evidence="8" key="2">
    <citation type="journal article" date="2021" name="Appl. Environ. Microbiol.">
        <title>Adaptability of a Caproate-Producing Bacterium Contributes to Its Dominance in an Anaerobic Fermentation System.</title>
        <authorList>
            <person name="Wang H."/>
            <person name="Gu Y."/>
            <person name="Zhou W."/>
            <person name="Zhao D."/>
            <person name="Qiao Z."/>
            <person name="Zheng J."/>
            <person name="Gao J."/>
            <person name="Chen X."/>
            <person name="Ren C."/>
            <person name="Xu Y."/>
        </authorList>
    </citation>
    <scope>NUCLEOTIDE SEQUENCE</scope>
    <source>
        <strain evidence="8">JNU-WLY1368</strain>
    </source>
</reference>
<dbReference type="KEGG" id="clf:GJQ69_07745"/>
<keyword evidence="5 6" id="KW-0472">Membrane</keyword>
<dbReference type="AlphaFoldDB" id="A0A859DWM6"/>
<evidence type="ECO:0000256" key="6">
    <source>
        <dbReference type="SAM" id="Phobius"/>
    </source>
</evidence>
<evidence type="ECO:0000313" key="10">
    <source>
        <dbReference type="Proteomes" id="UP000509623"/>
    </source>
</evidence>
<accession>A0A859DWM6</accession>
<feature type="transmembrane region" description="Helical" evidence="6">
    <location>
        <begin position="220"/>
        <end position="236"/>
    </location>
</feature>
<dbReference type="InterPro" id="IPR001851">
    <property type="entry name" value="ABC_transp_permease"/>
</dbReference>
<reference evidence="9 10" key="1">
    <citation type="submission" date="2019-11" db="EMBL/GenBank/DDBJ databases">
        <authorList>
            <person name="Ren C."/>
            <person name="Wang H."/>
            <person name="Xu Y."/>
        </authorList>
    </citation>
    <scope>NUCLEOTIDE SEQUENCE [LARGE SCALE GENOMIC DNA]</scope>
    <source>
        <strain evidence="10">JNU-WLY1368</strain>
        <strain evidence="7 9">LBM 19010</strain>
    </source>
</reference>
<evidence type="ECO:0000313" key="7">
    <source>
        <dbReference type="EMBL" id="QKN24381.1"/>
    </source>
</evidence>
<dbReference type="PANTHER" id="PTHR43370">
    <property type="entry name" value="SUGAR ABC TRANSPORTER INTEGRAL MEMBRANE PROTEIN-RELATED"/>
    <property type="match status" value="1"/>
</dbReference>
<comment type="subcellular location">
    <subcellularLocation>
        <location evidence="1">Cell membrane</location>
        <topology evidence="1">Multi-pass membrane protein</topology>
    </subcellularLocation>
</comment>
<feature type="transmembrane region" description="Helical" evidence="6">
    <location>
        <begin position="34"/>
        <end position="55"/>
    </location>
</feature>
<evidence type="ECO:0000256" key="5">
    <source>
        <dbReference type="ARBA" id="ARBA00023136"/>
    </source>
</evidence>
<keyword evidence="2" id="KW-1003">Cell membrane</keyword>
<name>A0A859DWM6_9FIRM</name>
<feature type="transmembrane region" description="Helical" evidence="6">
    <location>
        <begin position="274"/>
        <end position="293"/>
    </location>
</feature>
<keyword evidence="3 6" id="KW-0812">Transmembrane</keyword>
<feature type="transmembrane region" description="Helical" evidence="6">
    <location>
        <begin position="61"/>
        <end position="83"/>
    </location>
</feature>
<feature type="transmembrane region" description="Helical" evidence="6">
    <location>
        <begin position="192"/>
        <end position="214"/>
    </location>
</feature>
<organism evidence="7 9">
    <name type="scientific">Caproicibacterium lactatifermentans</name>
    <dbReference type="NCBI Taxonomy" id="2666138"/>
    <lineage>
        <taxon>Bacteria</taxon>
        <taxon>Bacillati</taxon>
        <taxon>Bacillota</taxon>
        <taxon>Clostridia</taxon>
        <taxon>Eubacteriales</taxon>
        <taxon>Oscillospiraceae</taxon>
        <taxon>Caproicibacterium</taxon>
    </lineage>
</organism>
<evidence type="ECO:0000313" key="8">
    <source>
        <dbReference type="EMBL" id="QKO30605.1"/>
    </source>
</evidence>
<dbReference type="EMBL" id="CP046051">
    <property type="protein sequence ID" value="QKN24381.1"/>
    <property type="molecule type" value="Genomic_DNA"/>
</dbReference>
<proteinExistence type="predicted"/>
<dbReference type="EMBL" id="CP046161">
    <property type="protein sequence ID" value="QKO30605.1"/>
    <property type="molecule type" value="Genomic_DNA"/>
</dbReference>